<reference evidence="7" key="2">
    <citation type="submission" date="2022-06" db="UniProtKB">
        <authorList>
            <consortium name="EnsemblMetazoa"/>
        </authorList>
    </citation>
    <scope>IDENTIFICATION</scope>
    <source>
        <strain evidence="7">DF5081</strain>
    </source>
</reference>
<feature type="coiled-coil region" evidence="5">
    <location>
        <begin position="65"/>
        <end position="117"/>
    </location>
</feature>
<dbReference type="EnsemblMetazoa" id="CJA17481.1">
    <property type="protein sequence ID" value="CJA17481.1"/>
    <property type="gene ID" value="WBGene00136685"/>
</dbReference>
<evidence type="ECO:0000313" key="8">
    <source>
        <dbReference type="Proteomes" id="UP000005237"/>
    </source>
</evidence>
<dbReference type="InterPro" id="IPR027370">
    <property type="entry name" value="Znf-RING_euk"/>
</dbReference>
<evidence type="ECO:0000256" key="4">
    <source>
        <dbReference type="PROSITE-ProRule" id="PRU00175"/>
    </source>
</evidence>
<evidence type="ECO:0000259" key="6">
    <source>
        <dbReference type="PROSITE" id="PS50089"/>
    </source>
</evidence>
<dbReference type="PANTHER" id="PTHR47156">
    <property type="entry name" value="PROTEIN CBG20824"/>
    <property type="match status" value="1"/>
</dbReference>
<feature type="coiled-coil region" evidence="5">
    <location>
        <begin position="9"/>
        <end position="36"/>
    </location>
</feature>
<keyword evidence="8" id="KW-1185">Reference proteome</keyword>
<keyword evidence="2 4" id="KW-0863">Zinc-finger</keyword>
<dbReference type="InterPro" id="IPR017907">
    <property type="entry name" value="Znf_RING_CS"/>
</dbReference>
<proteinExistence type="predicted"/>
<dbReference type="SMART" id="SM00184">
    <property type="entry name" value="RING"/>
    <property type="match status" value="1"/>
</dbReference>
<evidence type="ECO:0000256" key="3">
    <source>
        <dbReference type="ARBA" id="ARBA00022833"/>
    </source>
</evidence>
<evidence type="ECO:0000256" key="5">
    <source>
        <dbReference type="SAM" id="Coils"/>
    </source>
</evidence>
<dbReference type="AlphaFoldDB" id="A0A8R1E1X2"/>
<name>A0A8R1E1X2_CAEJA</name>
<dbReference type="InterPro" id="IPR001841">
    <property type="entry name" value="Znf_RING"/>
</dbReference>
<dbReference type="Proteomes" id="UP000005237">
    <property type="component" value="Unassembled WGS sequence"/>
</dbReference>
<dbReference type="PROSITE" id="PS00518">
    <property type="entry name" value="ZF_RING_1"/>
    <property type="match status" value="1"/>
</dbReference>
<dbReference type="Pfam" id="PF13445">
    <property type="entry name" value="zf-RING_UBOX"/>
    <property type="match status" value="1"/>
</dbReference>
<keyword evidence="1" id="KW-0479">Metal-binding</keyword>
<sequence length="212" mass="24373">MSSEPDPETAKLLLKIEQLTAENEELKQTNQNLCVYRSGMKQKYELLDLKATEMEQRSHIAAENYLKMQDKISALEEYITHYEQEFQTIIAASQKENEEKTKKIMLLEHKLENNEHEERDEEMVDKVQYGPTQSYNKIPTCEICASEFNNQVDRNPRVLACGHTLCISCANRIAGSDLDQISCPFDRKITQLEGFGVSKLAKNFTVCQLLSD</sequence>
<dbReference type="InterPro" id="IPR013083">
    <property type="entry name" value="Znf_RING/FYVE/PHD"/>
</dbReference>
<dbReference type="PROSITE" id="PS50089">
    <property type="entry name" value="ZF_RING_2"/>
    <property type="match status" value="1"/>
</dbReference>
<feature type="domain" description="RING-type" evidence="6">
    <location>
        <begin position="141"/>
        <end position="187"/>
    </location>
</feature>
<accession>A0A8R1E1X2</accession>
<dbReference type="Gene3D" id="3.30.40.10">
    <property type="entry name" value="Zinc/RING finger domain, C3HC4 (zinc finger)"/>
    <property type="match status" value="1"/>
</dbReference>
<dbReference type="SUPFAM" id="SSF57850">
    <property type="entry name" value="RING/U-box"/>
    <property type="match status" value="1"/>
</dbReference>
<reference evidence="8" key="1">
    <citation type="submission" date="2010-08" db="EMBL/GenBank/DDBJ databases">
        <authorList>
            <consortium name="Caenorhabditis japonica Sequencing Consortium"/>
            <person name="Wilson R.K."/>
        </authorList>
    </citation>
    <scope>NUCLEOTIDE SEQUENCE [LARGE SCALE GENOMIC DNA]</scope>
    <source>
        <strain evidence="8">DF5081</strain>
    </source>
</reference>
<dbReference type="GO" id="GO:0008270">
    <property type="term" value="F:zinc ion binding"/>
    <property type="evidence" value="ECO:0007669"/>
    <property type="project" value="UniProtKB-KW"/>
</dbReference>
<evidence type="ECO:0000256" key="1">
    <source>
        <dbReference type="ARBA" id="ARBA00022723"/>
    </source>
</evidence>
<dbReference type="InterPro" id="IPR052667">
    <property type="entry name" value="E3_ubiquitin-ligase_RING"/>
</dbReference>
<keyword evidence="3" id="KW-0862">Zinc</keyword>
<evidence type="ECO:0000313" key="7">
    <source>
        <dbReference type="EnsemblMetazoa" id="CJA17481.1"/>
    </source>
</evidence>
<evidence type="ECO:0000256" key="2">
    <source>
        <dbReference type="ARBA" id="ARBA00022771"/>
    </source>
</evidence>
<dbReference type="PANTHER" id="PTHR47156:SF10">
    <property type="entry name" value="E3 UBIQUITIN-PROTEIN LIGASE TRIM-21-RELATED"/>
    <property type="match status" value="1"/>
</dbReference>
<protein>
    <submittedName>
        <fullName evidence="7">RING-type domain-containing protein</fullName>
    </submittedName>
</protein>
<keyword evidence="5" id="KW-0175">Coiled coil</keyword>
<organism evidence="7 8">
    <name type="scientific">Caenorhabditis japonica</name>
    <dbReference type="NCBI Taxonomy" id="281687"/>
    <lineage>
        <taxon>Eukaryota</taxon>
        <taxon>Metazoa</taxon>
        <taxon>Ecdysozoa</taxon>
        <taxon>Nematoda</taxon>
        <taxon>Chromadorea</taxon>
        <taxon>Rhabditida</taxon>
        <taxon>Rhabditina</taxon>
        <taxon>Rhabditomorpha</taxon>
        <taxon>Rhabditoidea</taxon>
        <taxon>Rhabditidae</taxon>
        <taxon>Peloderinae</taxon>
        <taxon>Caenorhabditis</taxon>
    </lineage>
</organism>